<organism evidence="1 2">
    <name type="scientific">Tumebacillus lacus</name>
    <dbReference type="NCBI Taxonomy" id="2995335"/>
    <lineage>
        <taxon>Bacteria</taxon>
        <taxon>Bacillati</taxon>
        <taxon>Bacillota</taxon>
        <taxon>Bacilli</taxon>
        <taxon>Bacillales</taxon>
        <taxon>Alicyclobacillaceae</taxon>
        <taxon>Tumebacillus</taxon>
    </lineage>
</organism>
<reference evidence="1 2" key="1">
    <citation type="submission" date="2022-11" db="EMBL/GenBank/DDBJ databases">
        <title>Study of microbial diversity in lake waters.</title>
        <authorList>
            <person name="Zhang J."/>
        </authorList>
    </citation>
    <scope>NUCLEOTIDE SEQUENCE [LARGE SCALE GENOMIC DNA]</scope>
    <source>
        <strain evidence="1 2">DT12</strain>
    </source>
</reference>
<name>A0ABT3X5R1_9BACL</name>
<proteinExistence type="predicted"/>
<evidence type="ECO:0000313" key="1">
    <source>
        <dbReference type="EMBL" id="MCX7572240.1"/>
    </source>
</evidence>
<dbReference type="EMBL" id="JAPMLT010000017">
    <property type="protein sequence ID" value="MCX7572240.1"/>
    <property type="molecule type" value="Genomic_DNA"/>
</dbReference>
<evidence type="ECO:0000313" key="2">
    <source>
        <dbReference type="Proteomes" id="UP001208017"/>
    </source>
</evidence>
<protein>
    <submittedName>
        <fullName evidence="1">Uncharacterized protein</fullName>
    </submittedName>
</protein>
<comment type="caution">
    <text evidence="1">The sequence shown here is derived from an EMBL/GenBank/DDBJ whole genome shotgun (WGS) entry which is preliminary data.</text>
</comment>
<gene>
    <name evidence="1" type="ORF">OS242_20230</name>
</gene>
<dbReference type="RefSeq" id="WP_267153490.1">
    <property type="nucleotide sequence ID" value="NZ_JAPMLT010000017.1"/>
</dbReference>
<dbReference type="Proteomes" id="UP001208017">
    <property type="component" value="Unassembled WGS sequence"/>
</dbReference>
<accession>A0ABT3X5R1</accession>
<keyword evidence="2" id="KW-1185">Reference proteome</keyword>
<sequence>MTLKLRAERYWDEKIEEVELDTNSLVDLEFEREKFSNLRETDAILWNIIDKETVVWVPEVVRAKYEVRNGVKIAMERGANLDEVEVFNQLFRFRRRSESEAVALMRLGPRGEEWILLCADNTQVRIQDEWNTYHEIAQDLHRKGKISAAFHNQLLFNLQQLDVGKRCANSLQHEFGHVLQYRIWSSEGLNPRNAEDLYEWFYEIGYVDCVGLRDPEFLQNPILNLKESFVEDYRIGLNLKSQRGIFELPNVICYRGDFEHPELMYEGVEIVTNVIDNVKYGADVKKKQAVFFEQEPDTIPLIRKAMEVDHWDFDPKKGRLTEDDHRVIRERVRASKQGIAWETSAGMRRSYFLKGRMSRCLGVQLGSRYWISSEIRVFLSRL</sequence>